<feature type="domain" description="G" evidence="1">
    <location>
        <begin position="50"/>
        <end position="154"/>
    </location>
</feature>
<name>A0A7Y2RHX1_9GAMM</name>
<comment type="caution">
    <text evidence="2">The sequence shown here is derived from an EMBL/GenBank/DDBJ whole genome shotgun (WGS) entry which is preliminary data.</text>
</comment>
<dbReference type="Proteomes" id="UP000569202">
    <property type="component" value="Unassembled WGS sequence"/>
</dbReference>
<evidence type="ECO:0000313" key="3">
    <source>
        <dbReference type="Proteomes" id="UP000569202"/>
    </source>
</evidence>
<protein>
    <recommendedName>
        <fullName evidence="1">G domain-containing protein</fullName>
    </recommendedName>
</protein>
<dbReference type="InterPro" id="IPR006073">
    <property type="entry name" value="GTP-bd"/>
</dbReference>
<evidence type="ECO:0000313" key="2">
    <source>
        <dbReference type="EMBL" id="NNH78819.1"/>
    </source>
</evidence>
<organism evidence="2 3">
    <name type="scientific">Acinetobacter terrae</name>
    <dbReference type="NCBI Taxonomy" id="2731247"/>
    <lineage>
        <taxon>Bacteria</taxon>
        <taxon>Pseudomonadati</taxon>
        <taxon>Pseudomonadota</taxon>
        <taxon>Gammaproteobacteria</taxon>
        <taxon>Moraxellales</taxon>
        <taxon>Moraxellaceae</taxon>
        <taxon>Acinetobacter</taxon>
        <taxon>Acinetobacter Taxon 24</taxon>
    </lineage>
</organism>
<dbReference type="GO" id="GO:0005525">
    <property type="term" value="F:GTP binding"/>
    <property type="evidence" value="ECO:0007669"/>
    <property type="project" value="InterPro"/>
</dbReference>
<dbReference type="RefSeq" id="WP_171541014.1">
    <property type="nucleotide sequence ID" value="NZ_JABERL010000056.1"/>
</dbReference>
<evidence type="ECO:0000259" key="1">
    <source>
        <dbReference type="Pfam" id="PF01926"/>
    </source>
</evidence>
<dbReference type="SUPFAM" id="SSF52540">
    <property type="entry name" value="P-loop containing nucleoside triphosphate hydrolases"/>
    <property type="match status" value="1"/>
</dbReference>
<dbReference type="AlphaFoldDB" id="A0A7Y2RHX1"/>
<proteinExistence type="predicted"/>
<dbReference type="Pfam" id="PF01926">
    <property type="entry name" value="MMR_HSR1"/>
    <property type="match status" value="1"/>
</dbReference>
<dbReference type="EMBL" id="JABERL010000056">
    <property type="protein sequence ID" value="NNH78819.1"/>
    <property type="molecule type" value="Genomic_DNA"/>
</dbReference>
<dbReference type="Gene3D" id="3.40.50.300">
    <property type="entry name" value="P-loop containing nucleotide triphosphate hydrolases"/>
    <property type="match status" value="1"/>
</dbReference>
<accession>A0A7Y2RHX1</accession>
<sequence>MLPNLIHMSNAVDQVKLLLDSSNIINEEKKTELFDVIEKFNQKKLNSALNVMLFGAYNAGKSTFINTLMAKDVAQVNDIPTTDKVDEYHWNGITICDTPGINAPIEHQQVTDEYLKQIHAIVFILRETDVDAKNLYDRMFEMLKSNKSIFVIFNHQFKMEEQDKCQLIVQRIQENLVNLSSSFNINTDQLAKINIYPIRLRAACKGAIEGKDALLSKSGFKDFQIAFQHWLDFESDYPQYLQALYNYLNEHLFHVLENNLLEINNIPSELDVLLENKRNYEQQSVQSALKINNKIKSLVQYSKPNVIEILNNAQSQEQAEDEINTLYLSLQEQVMEVLAEEIEDNNEHNLQKWQANLESIRNRPELKGKELYKTLIENGLEVLSKEQNIKQILLAGRKMKIPGLKGRWEKTLGKWAGKGAIAIQVLMAGYELYNAHSEQENANKEIREFEVARYQIINTVLESFYQYLSEYAEGMLKLTYGKKINEIETSLNTIHENDHQVDKFVQEFEIIKNNFKKFNELEMA</sequence>
<reference evidence="2 3" key="1">
    <citation type="submission" date="2020-04" db="EMBL/GenBank/DDBJ databases">
        <title>Acinetobacter Taxon 24.</title>
        <authorList>
            <person name="Nemec A."/>
            <person name="Radolfova-Krizova L."/>
            <person name="Higgins P.G."/>
            <person name="Spanelova P."/>
        </authorList>
    </citation>
    <scope>NUCLEOTIDE SEQUENCE [LARGE SCALE GENOMIC DNA]</scope>
    <source>
        <strain evidence="2 3">ANC 5380</strain>
    </source>
</reference>
<gene>
    <name evidence="2" type="ORF">HLH17_14435</name>
</gene>
<dbReference type="InterPro" id="IPR027417">
    <property type="entry name" value="P-loop_NTPase"/>
</dbReference>